<comment type="function">
    <text evidence="3">Required for maturation of 30S ribosomal subunits.</text>
</comment>
<dbReference type="PANTHER" id="PTHR33867">
    <property type="entry name" value="RIBOSOME MATURATION FACTOR RIMP"/>
    <property type="match status" value="1"/>
</dbReference>
<proteinExistence type="inferred from homology"/>
<dbReference type="Pfam" id="PF17384">
    <property type="entry name" value="DUF150_C"/>
    <property type="match status" value="1"/>
</dbReference>
<dbReference type="GO" id="GO:0005829">
    <property type="term" value="C:cytosol"/>
    <property type="evidence" value="ECO:0007669"/>
    <property type="project" value="TreeGrafter"/>
</dbReference>
<organism evidence="6 7">
    <name type="scientific">Clostridium kluyveri</name>
    <dbReference type="NCBI Taxonomy" id="1534"/>
    <lineage>
        <taxon>Bacteria</taxon>
        <taxon>Bacillati</taxon>
        <taxon>Bacillota</taxon>
        <taxon>Clostridia</taxon>
        <taxon>Eubacteriales</taxon>
        <taxon>Clostridiaceae</taxon>
        <taxon>Clostridium</taxon>
    </lineage>
</organism>
<dbReference type="InterPro" id="IPR036847">
    <property type="entry name" value="RimP_C_sf"/>
</dbReference>
<keyword evidence="1 3" id="KW-0963">Cytoplasm</keyword>
<evidence type="ECO:0000256" key="1">
    <source>
        <dbReference type="ARBA" id="ARBA00022490"/>
    </source>
</evidence>
<dbReference type="Gene3D" id="3.30.300.70">
    <property type="entry name" value="RimP-like superfamily, N-terminal"/>
    <property type="match status" value="1"/>
</dbReference>
<dbReference type="SUPFAM" id="SSF75420">
    <property type="entry name" value="YhbC-like, N-terminal domain"/>
    <property type="match status" value="1"/>
</dbReference>
<reference evidence="6 7" key="1">
    <citation type="submission" date="2016-12" db="EMBL/GenBank/DDBJ databases">
        <title>Complete genome sequence of Clostridium kluyveri JZZ isolated from the pit mud of a Chinese flavor liquor-making factory.</title>
        <authorList>
            <person name="Wang Y."/>
        </authorList>
    </citation>
    <scope>NUCLEOTIDE SEQUENCE [LARGE SCALE GENOMIC DNA]</scope>
    <source>
        <strain evidence="6 7">JZZ</strain>
    </source>
</reference>
<dbReference type="Proteomes" id="UP000184604">
    <property type="component" value="Chromosome"/>
</dbReference>
<keyword evidence="2 3" id="KW-0690">Ribosome biogenesis</keyword>
<dbReference type="OrthoDB" id="9805006at2"/>
<feature type="domain" description="Ribosome maturation factor RimP C-terminal" evidence="5">
    <location>
        <begin position="89"/>
        <end position="150"/>
    </location>
</feature>
<evidence type="ECO:0000256" key="3">
    <source>
        <dbReference type="HAMAP-Rule" id="MF_01077"/>
    </source>
</evidence>
<name>A0A1L5F751_CLOKL</name>
<evidence type="ECO:0000256" key="2">
    <source>
        <dbReference type="ARBA" id="ARBA00022517"/>
    </source>
</evidence>
<sequence length="154" mass="17792">MGNHILEERVLKLIKPIVDNLNFELYHLEFKREGNNNYLRIFIDKEEGNIALEDCEAVSRAVSDILDREDPIKDPYYLEVSSPGIERTLYTHEHLKRYIGFNVIVNIQGLLKGNKKYQGKLLSFDESVLRVSCEGEEIVIPKSKISTVNLKDDL</sequence>
<dbReference type="RefSeq" id="WP_073538440.1">
    <property type="nucleotide sequence ID" value="NZ_CP018335.1"/>
</dbReference>
<dbReference type="CDD" id="cd01734">
    <property type="entry name" value="YlxS_C"/>
    <property type="match status" value="1"/>
</dbReference>
<evidence type="ECO:0000313" key="7">
    <source>
        <dbReference type="Proteomes" id="UP000184604"/>
    </source>
</evidence>
<dbReference type="InterPro" id="IPR028989">
    <property type="entry name" value="RimP_N"/>
</dbReference>
<dbReference type="InterPro" id="IPR035956">
    <property type="entry name" value="RimP_N_sf"/>
</dbReference>
<dbReference type="NCBIfam" id="NF000934">
    <property type="entry name" value="PRK00092.3-1"/>
    <property type="match status" value="1"/>
</dbReference>
<protein>
    <recommendedName>
        <fullName evidence="3">Ribosome maturation factor RimP</fullName>
    </recommendedName>
</protein>
<comment type="subcellular location">
    <subcellularLocation>
        <location evidence="3">Cytoplasm</location>
    </subcellularLocation>
</comment>
<dbReference type="InterPro" id="IPR028998">
    <property type="entry name" value="RimP_C"/>
</dbReference>
<dbReference type="AlphaFoldDB" id="A0A1L5F751"/>
<feature type="domain" description="Ribosome maturation factor RimP N-terminal" evidence="4">
    <location>
        <begin position="13"/>
        <end position="86"/>
    </location>
</feature>
<dbReference type="PANTHER" id="PTHR33867:SF1">
    <property type="entry name" value="RIBOSOME MATURATION FACTOR RIMP"/>
    <property type="match status" value="1"/>
</dbReference>
<accession>A0A1L5F751</accession>
<dbReference type="Gene3D" id="2.30.30.180">
    <property type="entry name" value="Ribosome maturation factor RimP, C-terminal domain"/>
    <property type="match status" value="1"/>
</dbReference>
<dbReference type="GO" id="GO:0000028">
    <property type="term" value="P:ribosomal small subunit assembly"/>
    <property type="evidence" value="ECO:0007669"/>
    <property type="project" value="TreeGrafter"/>
</dbReference>
<evidence type="ECO:0000259" key="4">
    <source>
        <dbReference type="Pfam" id="PF02576"/>
    </source>
</evidence>
<dbReference type="FunFam" id="3.30.300.70:FF:000001">
    <property type="entry name" value="Ribosome maturation factor RimP"/>
    <property type="match status" value="1"/>
</dbReference>
<dbReference type="SUPFAM" id="SSF74942">
    <property type="entry name" value="YhbC-like, C-terminal domain"/>
    <property type="match status" value="1"/>
</dbReference>
<dbReference type="GO" id="GO:0006412">
    <property type="term" value="P:translation"/>
    <property type="evidence" value="ECO:0007669"/>
    <property type="project" value="TreeGrafter"/>
</dbReference>
<comment type="similarity">
    <text evidence="3">Belongs to the RimP family.</text>
</comment>
<dbReference type="HAMAP" id="MF_01077">
    <property type="entry name" value="RimP"/>
    <property type="match status" value="1"/>
</dbReference>
<gene>
    <name evidence="3" type="primary">rimP</name>
    <name evidence="6" type="ORF">BS101_08520</name>
</gene>
<dbReference type="Pfam" id="PF02576">
    <property type="entry name" value="RimP_N"/>
    <property type="match status" value="1"/>
</dbReference>
<evidence type="ECO:0000259" key="5">
    <source>
        <dbReference type="Pfam" id="PF17384"/>
    </source>
</evidence>
<evidence type="ECO:0000313" key="6">
    <source>
        <dbReference type="EMBL" id="APM38792.1"/>
    </source>
</evidence>
<dbReference type="InterPro" id="IPR003728">
    <property type="entry name" value="Ribosome_maturation_RimP"/>
</dbReference>
<dbReference type="EMBL" id="CP018335">
    <property type="protein sequence ID" value="APM38792.1"/>
    <property type="molecule type" value="Genomic_DNA"/>
</dbReference>